<name>Q0RLW9_FRAAA</name>
<dbReference type="Gene3D" id="3.20.20.30">
    <property type="entry name" value="Luciferase-like domain"/>
    <property type="match status" value="1"/>
</dbReference>
<evidence type="ECO:0000313" key="3">
    <source>
        <dbReference type="Proteomes" id="UP000000657"/>
    </source>
</evidence>
<accession>Q0RLW9</accession>
<dbReference type="eggNOG" id="COG2141">
    <property type="taxonomic scope" value="Bacteria"/>
</dbReference>
<dbReference type="InterPro" id="IPR019919">
    <property type="entry name" value="Lucif-like_OxRdtase_MSMEG_2256"/>
</dbReference>
<sequence length="351" mass="38173">MRIDSNLGGDLRTVQDTARTLEDAGYGGLWIGETQHDPFLSSLQAINATRTATVGTSIAIAFARTPMTLANIGFDLAQASEGRFVLGLGSQVKAHIERRFSMPWSRPAARMRELVLAMRAIWACWQDGTRLDFRGDFYTHTLMTPFFSPPAHAYGPPPVYLAGVNELMTEVAGEVADGFFLHPFTTSRYIEEVTLPALRRGRAKAGRVGPDGEGTLDGFTLAGPTFVTVGRDEVELAAAAAGTRGQIAFYASTPAYRGVLDLHGWGDLQPELTRLTRQGRWAELGDLIDDDMLRAFSVVGTPEEVGEQLRAKLTGVYDRATFYTAYKVASEIWPALLDASRPEGAPAGRGE</sequence>
<dbReference type="InterPro" id="IPR011251">
    <property type="entry name" value="Luciferase-like_dom"/>
</dbReference>
<organism evidence="2 3">
    <name type="scientific">Frankia alni (strain DSM 45986 / CECT 9034 / ACN14a)</name>
    <dbReference type="NCBI Taxonomy" id="326424"/>
    <lineage>
        <taxon>Bacteria</taxon>
        <taxon>Bacillati</taxon>
        <taxon>Actinomycetota</taxon>
        <taxon>Actinomycetes</taxon>
        <taxon>Frankiales</taxon>
        <taxon>Frankiaceae</taxon>
        <taxon>Frankia</taxon>
    </lineage>
</organism>
<dbReference type="NCBIfam" id="TIGR03617">
    <property type="entry name" value="F420_MSMEG_2256"/>
    <property type="match status" value="1"/>
</dbReference>
<dbReference type="CDD" id="cd01097">
    <property type="entry name" value="Tetrahydromethanopterin_reductase"/>
    <property type="match status" value="1"/>
</dbReference>
<dbReference type="SUPFAM" id="SSF51679">
    <property type="entry name" value="Bacterial luciferase-like"/>
    <property type="match status" value="1"/>
</dbReference>
<evidence type="ECO:0000259" key="1">
    <source>
        <dbReference type="Pfam" id="PF00296"/>
    </source>
</evidence>
<dbReference type="KEGG" id="fal:FRAAL2840"/>
<dbReference type="PANTHER" id="PTHR43244">
    <property type="match status" value="1"/>
</dbReference>
<proteinExistence type="predicted"/>
<dbReference type="Pfam" id="PF00296">
    <property type="entry name" value="Bac_luciferase"/>
    <property type="match status" value="1"/>
</dbReference>
<dbReference type="RefSeq" id="WP_011603991.1">
    <property type="nucleotide sequence ID" value="NC_008278.1"/>
</dbReference>
<dbReference type="PANTHER" id="PTHR43244:SF2">
    <property type="entry name" value="CONSERVED HYPOTHETICAL ALANINE AND PROLINE-RICH PROTEIN"/>
    <property type="match status" value="1"/>
</dbReference>
<dbReference type="OrthoDB" id="3284378at2"/>
<keyword evidence="3" id="KW-1185">Reference proteome</keyword>
<protein>
    <recommendedName>
        <fullName evidence="1">Luciferase-like domain-containing protein</fullName>
    </recommendedName>
</protein>
<dbReference type="EMBL" id="CT573213">
    <property type="protein sequence ID" value="CAJ61484.1"/>
    <property type="molecule type" value="Genomic_DNA"/>
</dbReference>
<feature type="domain" description="Luciferase-like" evidence="1">
    <location>
        <begin position="8"/>
        <end position="311"/>
    </location>
</feature>
<dbReference type="InterPro" id="IPR050564">
    <property type="entry name" value="F420-G6PD/mer"/>
</dbReference>
<reference evidence="2 3" key="1">
    <citation type="journal article" date="2007" name="Genome Res.">
        <title>Genome characteristics of facultatively symbiotic Frankia sp. strains reflect host range and host plant biogeography.</title>
        <authorList>
            <person name="Normand P."/>
            <person name="Lapierre P."/>
            <person name="Tisa L.S."/>
            <person name="Gogarten J.P."/>
            <person name="Alloisio N."/>
            <person name="Bagnarol E."/>
            <person name="Bassi C.A."/>
            <person name="Berry A.M."/>
            <person name="Bickhart D.M."/>
            <person name="Choisne N."/>
            <person name="Couloux A."/>
            <person name="Cournoyer B."/>
            <person name="Cruveiller S."/>
            <person name="Daubin V."/>
            <person name="Demange N."/>
            <person name="Francino M.P."/>
            <person name="Goltsman E."/>
            <person name="Huang Y."/>
            <person name="Kopp O.R."/>
            <person name="Labarre L."/>
            <person name="Lapidus A."/>
            <person name="Lavire C."/>
            <person name="Marechal J."/>
            <person name="Martinez M."/>
            <person name="Mastronunzio J.E."/>
            <person name="Mullin B.C."/>
            <person name="Niemann J."/>
            <person name="Pujic P."/>
            <person name="Rawnsley T."/>
            <person name="Rouy Z."/>
            <person name="Schenowitz C."/>
            <person name="Sellstedt A."/>
            <person name="Tavares F."/>
            <person name="Tomkins J.P."/>
            <person name="Vallenet D."/>
            <person name="Valverde C."/>
            <person name="Wall L.G."/>
            <person name="Wang Y."/>
            <person name="Medigue C."/>
            <person name="Benson D.R."/>
        </authorList>
    </citation>
    <scope>NUCLEOTIDE SEQUENCE [LARGE SCALE GENOMIC DNA]</scope>
    <source>
        <strain evidence="3">DSM 45986 / CECT 9034 / ACN14a</strain>
    </source>
</reference>
<dbReference type="STRING" id="326424.FRAAL2840"/>
<evidence type="ECO:0000313" key="2">
    <source>
        <dbReference type="EMBL" id="CAJ61484.1"/>
    </source>
</evidence>
<dbReference type="Proteomes" id="UP000000657">
    <property type="component" value="Chromosome"/>
</dbReference>
<dbReference type="GO" id="GO:0016705">
    <property type="term" value="F:oxidoreductase activity, acting on paired donors, with incorporation or reduction of molecular oxygen"/>
    <property type="evidence" value="ECO:0007669"/>
    <property type="project" value="InterPro"/>
</dbReference>
<dbReference type="InterPro" id="IPR036661">
    <property type="entry name" value="Luciferase-like_sf"/>
</dbReference>
<dbReference type="HOGENOM" id="CLU_027853_5_1_11"/>
<dbReference type="AlphaFoldDB" id="Q0RLW9"/>
<gene>
    <name evidence="2" type="ordered locus">FRAAL2840</name>
</gene>